<dbReference type="InterPro" id="IPR039564">
    <property type="entry name" value="Peptidase_C39-like"/>
</dbReference>
<gene>
    <name evidence="3" type="ORF">DC3_20550</name>
</gene>
<sequence length="346" mass="37813">MNLKILSVLVLLTTMTATAKTTLQTFSSEAFQTSKLQQVTAGPVVRLSPAQKTGTLESAEIAVPAFDTLILSWNAKAPVGTQVRLEARVFTAGHWSRYYTLGIWSEDEKVRQSVNGQKDSDGRVLTDTLKLTSQGTKYQYRVTFQSSKAGASPELRNISVMTSSASKPGAYTPNKTVWGKVLDVPLRSQMIYPDGGEAWCSPTSTSMVMKYYGIDLSVPEAAQKTYDPAYDGTGNWVFNTALAGSHGLNAYVTRLEHLGEAEQWISKNVPVIISMGWKKGELPGAPLPQSSGHLMVIVGFDKNGNVVMNDPAGKDDTQVRRTYNRAILEKLWLEHSGGTAYIIQKP</sequence>
<organism evidence="3 4">
    <name type="scientific">Deinococcus cellulosilyticus (strain DSM 18568 / NBRC 106333 / KACC 11606 / 5516J-15)</name>
    <dbReference type="NCBI Taxonomy" id="1223518"/>
    <lineage>
        <taxon>Bacteria</taxon>
        <taxon>Thermotogati</taxon>
        <taxon>Deinococcota</taxon>
        <taxon>Deinococci</taxon>
        <taxon>Deinococcales</taxon>
        <taxon>Deinococcaceae</taxon>
        <taxon>Deinococcus</taxon>
    </lineage>
</organism>
<name>A0A511N0L3_DEIC1</name>
<feature type="signal peptide" evidence="1">
    <location>
        <begin position="1"/>
        <end position="19"/>
    </location>
</feature>
<evidence type="ECO:0000259" key="2">
    <source>
        <dbReference type="Pfam" id="PF13529"/>
    </source>
</evidence>
<dbReference type="EMBL" id="BJXB01000008">
    <property type="protein sequence ID" value="GEM46420.1"/>
    <property type="molecule type" value="Genomic_DNA"/>
</dbReference>
<keyword evidence="4" id="KW-1185">Reference proteome</keyword>
<dbReference type="Pfam" id="PF13529">
    <property type="entry name" value="Peptidase_C39_2"/>
    <property type="match status" value="1"/>
</dbReference>
<evidence type="ECO:0000313" key="3">
    <source>
        <dbReference type="EMBL" id="GEM46420.1"/>
    </source>
</evidence>
<dbReference type="OrthoDB" id="9789941at2"/>
<dbReference type="Proteomes" id="UP000321306">
    <property type="component" value="Unassembled WGS sequence"/>
</dbReference>
<evidence type="ECO:0000313" key="4">
    <source>
        <dbReference type="Proteomes" id="UP000321306"/>
    </source>
</evidence>
<proteinExistence type="predicted"/>
<dbReference type="RefSeq" id="WP_146884242.1">
    <property type="nucleotide sequence ID" value="NZ_BJXB01000008.1"/>
</dbReference>
<dbReference type="AlphaFoldDB" id="A0A511N0L3"/>
<feature type="chain" id="PRO_5021988189" evidence="1">
    <location>
        <begin position="20"/>
        <end position="346"/>
    </location>
</feature>
<dbReference type="Gene3D" id="3.90.70.10">
    <property type="entry name" value="Cysteine proteinases"/>
    <property type="match status" value="1"/>
</dbReference>
<protein>
    <submittedName>
        <fullName evidence="3">Peptidase C39</fullName>
    </submittedName>
</protein>
<reference evidence="3 4" key="1">
    <citation type="submission" date="2019-07" db="EMBL/GenBank/DDBJ databases">
        <title>Whole genome shotgun sequence of Deinococcus cellulosilyticus NBRC 106333.</title>
        <authorList>
            <person name="Hosoyama A."/>
            <person name="Uohara A."/>
            <person name="Ohji S."/>
            <person name="Ichikawa N."/>
        </authorList>
    </citation>
    <scope>NUCLEOTIDE SEQUENCE [LARGE SCALE GENOMIC DNA]</scope>
    <source>
        <strain evidence="3 4">NBRC 106333</strain>
    </source>
</reference>
<feature type="domain" description="Peptidase C39-like" evidence="2">
    <location>
        <begin position="182"/>
        <end position="312"/>
    </location>
</feature>
<comment type="caution">
    <text evidence="3">The sequence shown here is derived from an EMBL/GenBank/DDBJ whole genome shotgun (WGS) entry which is preliminary data.</text>
</comment>
<dbReference type="InterPro" id="IPR039563">
    <property type="entry name" value="Peptidase_C39_single_dom"/>
</dbReference>
<dbReference type="CDD" id="cd02549">
    <property type="entry name" value="Peptidase_C39A"/>
    <property type="match status" value="1"/>
</dbReference>
<keyword evidence="1" id="KW-0732">Signal</keyword>
<accession>A0A511N0L3</accession>
<evidence type="ECO:0000256" key="1">
    <source>
        <dbReference type="SAM" id="SignalP"/>
    </source>
</evidence>